<accession>A0A8H4UUC5</accession>
<reference evidence="1" key="2">
    <citation type="submission" date="2020-05" db="EMBL/GenBank/DDBJ databases">
        <authorList>
            <person name="Kim H.-S."/>
            <person name="Proctor R.H."/>
            <person name="Brown D.W."/>
        </authorList>
    </citation>
    <scope>NUCLEOTIDE SEQUENCE</scope>
    <source>
        <strain evidence="1">NRRL 22465</strain>
    </source>
</reference>
<dbReference type="EMBL" id="JABEYC010000032">
    <property type="protein sequence ID" value="KAF4984143.1"/>
    <property type="molecule type" value="Genomic_DNA"/>
</dbReference>
<dbReference type="AlphaFoldDB" id="A0A8H4UUC5"/>
<gene>
    <name evidence="1" type="ORF">FZEAL_610</name>
</gene>
<sequence length="187" mass="20226">MENPPREGSATPASPPATTLSRPFQASHFFQVLVGISSIQVARALTWNKPPAFIGARSAHMAPATSVDPTVQGSSELRLRCHHPPGLQILKAWFAEQAFLDCAHPFSGLHPFGMVVGGTPFLNKHGRIVDLTVFPMRKYIVSLNALLVSHSDLLSSATDASHSTASKRNAYPLLRALFSLTFLLAVF</sequence>
<protein>
    <submittedName>
        <fullName evidence="1">Uncharacterized protein</fullName>
    </submittedName>
</protein>
<comment type="caution">
    <text evidence="1">The sequence shown here is derived from an EMBL/GenBank/DDBJ whole genome shotgun (WGS) entry which is preliminary data.</text>
</comment>
<evidence type="ECO:0000313" key="1">
    <source>
        <dbReference type="EMBL" id="KAF4984143.1"/>
    </source>
</evidence>
<reference evidence="1" key="1">
    <citation type="journal article" date="2020" name="BMC Genomics">
        <title>Correction to: Identification and distribution of gene clusters required for synthesis of sphingolipid metabolism inhibitors in diverse species of the filamentous fungus Fusarium.</title>
        <authorList>
            <person name="Kim H.S."/>
            <person name="Lohmar J.M."/>
            <person name="Busman M."/>
            <person name="Brown D.W."/>
            <person name="Naumann T.A."/>
            <person name="Divon H.H."/>
            <person name="Lysoe E."/>
            <person name="Uhlig S."/>
            <person name="Proctor R.H."/>
        </authorList>
    </citation>
    <scope>NUCLEOTIDE SEQUENCE</scope>
    <source>
        <strain evidence="1">NRRL 22465</strain>
    </source>
</reference>
<evidence type="ECO:0000313" key="2">
    <source>
        <dbReference type="Proteomes" id="UP000635477"/>
    </source>
</evidence>
<dbReference type="Proteomes" id="UP000635477">
    <property type="component" value="Unassembled WGS sequence"/>
</dbReference>
<proteinExistence type="predicted"/>
<organism evidence="1 2">
    <name type="scientific">Fusarium zealandicum</name>
    <dbReference type="NCBI Taxonomy" id="1053134"/>
    <lineage>
        <taxon>Eukaryota</taxon>
        <taxon>Fungi</taxon>
        <taxon>Dikarya</taxon>
        <taxon>Ascomycota</taxon>
        <taxon>Pezizomycotina</taxon>
        <taxon>Sordariomycetes</taxon>
        <taxon>Hypocreomycetidae</taxon>
        <taxon>Hypocreales</taxon>
        <taxon>Nectriaceae</taxon>
        <taxon>Fusarium</taxon>
        <taxon>Fusarium staphyleae species complex</taxon>
    </lineage>
</organism>
<name>A0A8H4UUC5_9HYPO</name>
<keyword evidence="2" id="KW-1185">Reference proteome</keyword>